<protein>
    <submittedName>
        <fullName evidence="2">Uncharacterized protein</fullName>
    </submittedName>
</protein>
<name>M2PWK5_9PSEU</name>
<proteinExistence type="predicted"/>
<dbReference type="EMBL" id="ANMG01000063">
    <property type="protein sequence ID" value="EMD23980.1"/>
    <property type="molecule type" value="Genomic_DNA"/>
</dbReference>
<feature type="region of interest" description="Disordered" evidence="1">
    <location>
        <begin position="1"/>
        <end position="49"/>
    </location>
</feature>
<sequence length="49" mass="5610">MVLRYWAPPPRCGQRRQQDSSSARLGARDGRPTRSRVRPHRPDLQAGGR</sequence>
<dbReference type="PATRIC" id="fig|1238180.3.peg.6283"/>
<evidence type="ECO:0000256" key="1">
    <source>
        <dbReference type="SAM" id="MobiDB-lite"/>
    </source>
</evidence>
<accession>M2PWK5</accession>
<dbReference type="Proteomes" id="UP000014137">
    <property type="component" value="Unassembled WGS sequence"/>
</dbReference>
<comment type="caution">
    <text evidence="2">The sequence shown here is derived from an EMBL/GenBank/DDBJ whole genome shotgun (WGS) entry which is preliminary data.</text>
</comment>
<organism evidence="2 3">
    <name type="scientific">Amycolatopsis azurea DSM 43854</name>
    <dbReference type="NCBI Taxonomy" id="1238180"/>
    <lineage>
        <taxon>Bacteria</taxon>
        <taxon>Bacillati</taxon>
        <taxon>Actinomycetota</taxon>
        <taxon>Actinomycetes</taxon>
        <taxon>Pseudonocardiales</taxon>
        <taxon>Pseudonocardiaceae</taxon>
        <taxon>Amycolatopsis</taxon>
    </lineage>
</organism>
<dbReference type="AlphaFoldDB" id="M2PWK5"/>
<evidence type="ECO:0000313" key="2">
    <source>
        <dbReference type="EMBL" id="EMD23980.1"/>
    </source>
</evidence>
<reference evidence="2 3" key="1">
    <citation type="submission" date="2012-10" db="EMBL/GenBank/DDBJ databases">
        <title>Genome assembly of Amycolatopsis azurea DSM 43854.</title>
        <authorList>
            <person name="Khatri I."/>
            <person name="Kaur I."/>
            <person name="Subramanian S."/>
            <person name="Mayilraj S."/>
        </authorList>
    </citation>
    <scope>NUCLEOTIDE SEQUENCE [LARGE SCALE GENOMIC DNA]</scope>
    <source>
        <strain evidence="2 3">DSM 43854</strain>
    </source>
</reference>
<evidence type="ECO:0000313" key="3">
    <source>
        <dbReference type="Proteomes" id="UP000014137"/>
    </source>
</evidence>
<gene>
    <name evidence="2" type="ORF">C791_6531</name>
</gene>